<reference evidence="1 2" key="1">
    <citation type="submission" date="2015-09" db="EMBL/GenBank/DDBJ databases">
        <title>Genome of Desulfovibrio dechloracetivorans BerOc1, a mercury methylating strain isolated from highly hydrocarbons and metals contaminated coastal sediments.</title>
        <authorList>
            <person name="Goni Urriza M."/>
            <person name="Gassie C."/>
            <person name="Bouchez O."/>
            <person name="Klopp C."/>
            <person name="Ranchou-Peyruse A."/>
            <person name="Remy G."/>
        </authorList>
    </citation>
    <scope>NUCLEOTIDE SEQUENCE [LARGE SCALE GENOMIC DNA]</scope>
    <source>
        <strain evidence="1 2">BerOc1</strain>
    </source>
</reference>
<organism evidence="1 2">
    <name type="scientific">Pseudodesulfovibrio hydrargyri</name>
    <dbReference type="NCBI Taxonomy" id="2125990"/>
    <lineage>
        <taxon>Bacteria</taxon>
        <taxon>Pseudomonadati</taxon>
        <taxon>Thermodesulfobacteriota</taxon>
        <taxon>Desulfovibrionia</taxon>
        <taxon>Desulfovibrionales</taxon>
        <taxon>Desulfovibrionaceae</taxon>
    </lineage>
</organism>
<dbReference type="SUPFAM" id="SSF48452">
    <property type="entry name" value="TPR-like"/>
    <property type="match status" value="1"/>
</dbReference>
<proteinExistence type="predicted"/>
<dbReference type="OrthoDB" id="5458536at2"/>
<keyword evidence="2" id="KW-1185">Reference proteome</keyword>
<dbReference type="Gene3D" id="1.25.40.10">
    <property type="entry name" value="Tetratricopeptide repeat domain"/>
    <property type="match status" value="1"/>
</dbReference>
<dbReference type="Proteomes" id="UP000181901">
    <property type="component" value="Unassembled WGS sequence"/>
</dbReference>
<protein>
    <recommendedName>
        <fullName evidence="3">Tetratricopeptide repeat protein</fullName>
    </recommendedName>
</protein>
<evidence type="ECO:0000313" key="2">
    <source>
        <dbReference type="Proteomes" id="UP000181901"/>
    </source>
</evidence>
<name>A0A1J5MX72_9BACT</name>
<dbReference type="RefSeq" id="WP_071546548.1">
    <property type="nucleotide sequence ID" value="NZ_LKAQ01000004.1"/>
</dbReference>
<accession>A0A1J5MX72</accession>
<comment type="caution">
    <text evidence="1">The sequence shown here is derived from an EMBL/GenBank/DDBJ whole genome shotgun (WGS) entry which is preliminary data.</text>
</comment>
<evidence type="ECO:0000313" key="1">
    <source>
        <dbReference type="EMBL" id="OIQ51173.1"/>
    </source>
</evidence>
<sequence length="207" mass="22315">MKQTNAISRRSGTASRLRAAILAPLLAMLLALPLAACVGSSLGVGVGVGTGGGGVGVGVGAGSTSVGFGAGGIGVSLNSYGDFLNNGPNEAYLNNKAGIKQLNDGNFEAARKIFTDTLEKYPDLPDSTYYLGLTLIYMDQREAGFGLLKTYREPLYYRATSAVQRSATYLEKKPELTAEKIHKVMNKERRDGFDRDLQERLERNRDW</sequence>
<dbReference type="InterPro" id="IPR011990">
    <property type="entry name" value="TPR-like_helical_dom_sf"/>
</dbReference>
<gene>
    <name evidence="1" type="ORF">BerOc1_03118</name>
</gene>
<dbReference type="EMBL" id="LKAQ01000004">
    <property type="protein sequence ID" value="OIQ51173.1"/>
    <property type="molecule type" value="Genomic_DNA"/>
</dbReference>
<dbReference type="AlphaFoldDB" id="A0A1J5MX72"/>
<evidence type="ECO:0008006" key="3">
    <source>
        <dbReference type="Google" id="ProtNLM"/>
    </source>
</evidence>